<sequence>MDFSQLGLRYQCPYYPCPYPVPVVTLCTKRGGIRALSFIVTGNVKSAKVWVWARFSSGQLLCPFLVAKLGASWSWILGSDMSRKVEQRSLAYSGSYYVCIAPPAAQSLHVFRHVEPKVFVQTFLGNDR</sequence>
<dbReference type="HOGENOM" id="CLU_1960338_0_0_1"/>
<accession>S7ZQF1</accession>
<keyword evidence="2" id="KW-1185">Reference proteome</keyword>
<gene>
    <name evidence="1" type="ORF">PDE_07604</name>
</gene>
<dbReference type="AlphaFoldDB" id="S7ZQF1"/>
<protein>
    <submittedName>
        <fullName evidence="1">Uncharacterized protein</fullName>
    </submittedName>
</protein>
<dbReference type="EMBL" id="KB644414">
    <property type="protein sequence ID" value="EPS32644.1"/>
    <property type="molecule type" value="Genomic_DNA"/>
</dbReference>
<reference evidence="1 2" key="1">
    <citation type="journal article" date="2013" name="PLoS ONE">
        <title>Genomic and secretomic analyses reveal unique features of the lignocellulolytic enzyme system of Penicillium decumbens.</title>
        <authorList>
            <person name="Liu G."/>
            <person name="Zhang L."/>
            <person name="Wei X."/>
            <person name="Zou G."/>
            <person name="Qin Y."/>
            <person name="Ma L."/>
            <person name="Li J."/>
            <person name="Zheng H."/>
            <person name="Wang S."/>
            <person name="Wang C."/>
            <person name="Xun L."/>
            <person name="Zhao G.-P."/>
            <person name="Zhou Z."/>
            <person name="Qu Y."/>
        </authorList>
    </citation>
    <scope>NUCLEOTIDE SEQUENCE [LARGE SCALE GENOMIC DNA]</scope>
    <source>
        <strain evidence="2">114-2 / CGMCC 5302</strain>
    </source>
</reference>
<proteinExistence type="predicted"/>
<name>S7ZQF1_PENO1</name>
<dbReference type="Proteomes" id="UP000019376">
    <property type="component" value="Unassembled WGS sequence"/>
</dbReference>
<organism evidence="1 2">
    <name type="scientific">Penicillium oxalicum (strain 114-2 / CGMCC 5302)</name>
    <name type="common">Penicillium decumbens</name>
    <dbReference type="NCBI Taxonomy" id="933388"/>
    <lineage>
        <taxon>Eukaryota</taxon>
        <taxon>Fungi</taxon>
        <taxon>Dikarya</taxon>
        <taxon>Ascomycota</taxon>
        <taxon>Pezizomycotina</taxon>
        <taxon>Eurotiomycetes</taxon>
        <taxon>Eurotiomycetidae</taxon>
        <taxon>Eurotiales</taxon>
        <taxon>Aspergillaceae</taxon>
        <taxon>Penicillium</taxon>
    </lineage>
</organism>
<evidence type="ECO:0000313" key="1">
    <source>
        <dbReference type="EMBL" id="EPS32644.1"/>
    </source>
</evidence>
<evidence type="ECO:0000313" key="2">
    <source>
        <dbReference type="Proteomes" id="UP000019376"/>
    </source>
</evidence>